<dbReference type="AlphaFoldDB" id="A0A1H3WMJ8"/>
<dbReference type="InterPro" id="IPR033985">
    <property type="entry name" value="SusD-like_N"/>
</dbReference>
<proteinExistence type="inferred from homology"/>
<dbReference type="OrthoDB" id="1080118at2"/>
<dbReference type="PROSITE" id="PS51257">
    <property type="entry name" value="PROKAR_LIPOPROTEIN"/>
    <property type="match status" value="1"/>
</dbReference>
<comment type="similarity">
    <text evidence="2">Belongs to the SusD family.</text>
</comment>
<dbReference type="GO" id="GO:0009279">
    <property type="term" value="C:cell outer membrane"/>
    <property type="evidence" value="ECO:0007669"/>
    <property type="project" value="UniProtKB-SubCell"/>
</dbReference>
<evidence type="ECO:0000256" key="3">
    <source>
        <dbReference type="ARBA" id="ARBA00022729"/>
    </source>
</evidence>
<dbReference type="RefSeq" id="WP_090554467.1">
    <property type="nucleotide sequence ID" value="NZ_FNRA01000001.1"/>
</dbReference>
<evidence type="ECO:0000256" key="1">
    <source>
        <dbReference type="ARBA" id="ARBA00004442"/>
    </source>
</evidence>
<dbReference type="STRING" id="425514.SAMN05443550_101308"/>
<reference evidence="9 10" key="1">
    <citation type="submission" date="2016-10" db="EMBL/GenBank/DDBJ databases">
        <authorList>
            <person name="de Groot N.N."/>
        </authorList>
    </citation>
    <scope>NUCLEOTIDE SEQUENCE [LARGE SCALE GENOMIC DNA]</scope>
    <source>
        <strain evidence="9 10">DSM 19033</strain>
    </source>
</reference>
<dbReference type="Pfam" id="PF14322">
    <property type="entry name" value="SusD-like_3"/>
    <property type="match status" value="1"/>
</dbReference>
<dbReference type="Gene3D" id="1.25.40.390">
    <property type="match status" value="1"/>
</dbReference>
<keyword evidence="3 6" id="KW-0732">Signal</keyword>
<dbReference type="SUPFAM" id="SSF48452">
    <property type="entry name" value="TPR-like"/>
    <property type="match status" value="1"/>
</dbReference>
<name>A0A1H3WMJ8_9SPHI</name>
<evidence type="ECO:0000259" key="8">
    <source>
        <dbReference type="Pfam" id="PF14322"/>
    </source>
</evidence>
<dbReference type="CDD" id="cd08977">
    <property type="entry name" value="SusD"/>
    <property type="match status" value="1"/>
</dbReference>
<evidence type="ECO:0000256" key="5">
    <source>
        <dbReference type="ARBA" id="ARBA00023237"/>
    </source>
</evidence>
<gene>
    <name evidence="9" type="ORF">SAMN05443550_101308</name>
</gene>
<feature type="chain" id="PRO_5011444952" evidence="6">
    <location>
        <begin position="20"/>
        <end position="450"/>
    </location>
</feature>
<feature type="signal peptide" evidence="6">
    <location>
        <begin position="1"/>
        <end position="19"/>
    </location>
</feature>
<evidence type="ECO:0000256" key="4">
    <source>
        <dbReference type="ARBA" id="ARBA00023136"/>
    </source>
</evidence>
<evidence type="ECO:0000313" key="9">
    <source>
        <dbReference type="EMBL" id="SDZ88031.1"/>
    </source>
</evidence>
<evidence type="ECO:0000313" key="10">
    <source>
        <dbReference type="Proteomes" id="UP000198850"/>
    </source>
</evidence>
<evidence type="ECO:0000256" key="2">
    <source>
        <dbReference type="ARBA" id="ARBA00006275"/>
    </source>
</evidence>
<organism evidence="9 10">
    <name type="scientific">Pedobacter hartonius</name>
    <dbReference type="NCBI Taxonomy" id="425514"/>
    <lineage>
        <taxon>Bacteria</taxon>
        <taxon>Pseudomonadati</taxon>
        <taxon>Bacteroidota</taxon>
        <taxon>Sphingobacteriia</taxon>
        <taxon>Sphingobacteriales</taxon>
        <taxon>Sphingobacteriaceae</taxon>
        <taxon>Pedobacter</taxon>
    </lineage>
</organism>
<accession>A0A1H3WMJ8</accession>
<keyword evidence="10" id="KW-1185">Reference proteome</keyword>
<sequence length="450" mass="49100">MKKLLYLLLPVLLFGTSCKKTLDQQPQAALDAGTAFTTRQGIEAGIIGAYDGLQQTGYMTLSYLIFPDLYADNLTWTGTFPTWSQVFNKTIQADNTDINTIWNHIYGTINRANNIIAAAPAISDPAFLKDSAIGECKTIRAVAYFDLIRMFGGGPAGYNQTDGLGVPLRLVPTIGTETANAKIPRASEAEVFTQILADLDDAIAKLPNTISTGRVNKNVAAALKARVQLYRQQWIEAEALATTVIEGTSPAYALVPGASYGTIYTGKNSSESIWELQYNATDANNLAFYYYPTGSGGRNEVSSSTNLRDAFETGDLRKNVNFSTTPASKQLKYSQVNPGVDNVMMMRLSEVYLTRAESRAMLNDFSGALADLNVIRLRAGLVASAAASQADLLTAIRKERRLELAHEGQRFFDLRRYNTTGLTQTFRNLFPIPQSEVINSGGKVAQNPGY</sequence>
<dbReference type="InterPro" id="IPR012944">
    <property type="entry name" value="SusD_RagB_dom"/>
</dbReference>
<dbReference type="Pfam" id="PF07980">
    <property type="entry name" value="SusD_RagB"/>
    <property type="match status" value="1"/>
</dbReference>
<dbReference type="Proteomes" id="UP000198850">
    <property type="component" value="Unassembled WGS sequence"/>
</dbReference>
<protein>
    <submittedName>
        <fullName evidence="9">SusD family protein</fullName>
    </submittedName>
</protein>
<comment type="subcellular location">
    <subcellularLocation>
        <location evidence="1">Cell outer membrane</location>
    </subcellularLocation>
</comment>
<feature type="domain" description="RagB/SusD" evidence="7">
    <location>
        <begin position="334"/>
        <end position="419"/>
    </location>
</feature>
<dbReference type="EMBL" id="FNRA01000001">
    <property type="protein sequence ID" value="SDZ88031.1"/>
    <property type="molecule type" value="Genomic_DNA"/>
</dbReference>
<evidence type="ECO:0000256" key="6">
    <source>
        <dbReference type="SAM" id="SignalP"/>
    </source>
</evidence>
<feature type="domain" description="SusD-like N-terminal" evidence="8">
    <location>
        <begin position="22"/>
        <end position="229"/>
    </location>
</feature>
<evidence type="ECO:0000259" key="7">
    <source>
        <dbReference type="Pfam" id="PF07980"/>
    </source>
</evidence>
<keyword evidence="5" id="KW-0998">Cell outer membrane</keyword>
<keyword evidence="4" id="KW-0472">Membrane</keyword>
<dbReference type="InterPro" id="IPR011990">
    <property type="entry name" value="TPR-like_helical_dom_sf"/>
</dbReference>